<dbReference type="EMBL" id="JAZHYN010000057">
    <property type="protein sequence ID" value="MEF3367764.1"/>
    <property type="molecule type" value="Genomic_DNA"/>
</dbReference>
<sequence>MRRHLPPEPWSKVALWSRSLAIFAATVAILSILLGRLHVIDPPSALASLGAAMALALIALLLFCAACQVIWRTGERGAGAAVVALFIAALTLGYPAYLAFEAVRLPVLADISTDVANPPYFSFSKAAYDARNGFQPPRVPPRIRETQRSGYPGVEPIVVDLDADEAYALVLKTAKARGWKTIDKHPPGGRAGEGHIDFIDTTLVMGFDDDITVRLKPLPGQTRIDLRSASRYGRHDFGANAKRITAFAEELQSQLDSR</sequence>
<name>A0ABU7XKU3_9HYPH</name>
<comment type="caution">
    <text evidence="2">The sequence shown here is derived from an EMBL/GenBank/DDBJ whole genome shotgun (WGS) entry which is preliminary data.</text>
</comment>
<keyword evidence="1" id="KW-0812">Transmembrane</keyword>
<feature type="transmembrane region" description="Helical" evidence="1">
    <location>
        <begin position="20"/>
        <end position="39"/>
    </location>
</feature>
<keyword evidence="3" id="KW-1185">Reference proteome</keyword>
<dbReference type="Pfam" id="PF07386">
    <property type="entry name" value="DUF1499"/>
    <property type="match status" value="1"/>
</dbReference>
<evidence type="ECO:0000313" key="2">
    <source>
        <dbReference type="EMBL" id="MEF3367764.1"/>
    </source>
</evidence>
<feature type="transmembrane region" description="Helical" evidence="1">
    <location>
        <begin position="45"/>
        <end position="71"/>
    </location>
</feature>
<evidence type="ECO:0000313" key="3">
    <source>
        <dbReference type="Proteomes" id="UP001350748"/>
    </source>
</evidence>
<organism evidence="2 3">
    <name type="scientific">Methylocystis borbori</name>
    <dbReference type="NCBI Taxonomy" id="3118750"/>
    <lineage>
        <taxon>Bacteria</taxon>
        <taxon>Pseudomonadati</taxon>
        <taxon>Pseudomonadota</taxon>
        <taxon>Alphaproteobacteria</taxon>
        <taxon>Hyphomicrobiales</taxon>
        <taxon>Methylocystaceae</taxon>
        <taxon>Methylocystis</taxon>
    </lineage>
</organism>
<feature type="transmembrane region" description="Helical" evidence="1">
    <location>
        <begin position="78"/>
        <end position="100"/>
    </location>
</feature>
<dbReference type="RefSeq" id="WP_332082804.1">
    <property type="nucleotide sequence ID" value="NZ_JAZHYN010000057.1"/>
</dbReference>
<protein>
    <submittedName>
        <fullName evidence="2">DUF1499 domain-containing protein</fullName>
    </submittedName>
</protein>
<evidence type="ECO:0000256" key="1">
    <source>
        <dbReference type="SAM" id="Phobius"/>
    </source>
</evidence>
<dbReference type="Proteomes" id="UP001350748">
    <property type="component" value="Unassembled WGS sequence"/>
</dbReference>
<keyword evidence="1" id="KW-0472">Membrane</keyword>
<reference evidence="2 3" key="1">
    <citation type="submission" date="2024-02" db="EMBL/GenBank/DDBJ databases">
        <authorList>
            <person name="Grouzdev D."/>
        </authorList>
    </citation>
    <scope>NUCLEOTIDE SEQUENCE [LARGE SCALE GENOMIC DNA]</scope>
    <source>
        <strain evidence="2 3">9N</strain>
    </source>
</reference>
<keyword evidence="1" id="KW-1133">Transmembrane helix</keyword>
<dbReference type="InterPro" id="IPR010865">
    <property type="entry name" value="DUF1499"/>
</dbReference>
<proteinExistence type="predicted"/>
<gene>
    <name evidence="2" type="ORF">V3H18_14610</name>
</gene>
<accession>A0ABU7XKU3</accession>